<dbReference type="GO" id="GO:0008270">
    <property type="term" value="F:zinc ion binding"/>
    <property type="evidence" value="ECO:0007669"/>
    <property type="project" value="UniProtKB-KW"/>
</dbReference>
<dbReference type="InterPro" id="IPR036875">
    <property type="entry name" value="Znf_CCHC_sf"/>
</dbReference>
<keyword evidence="1" id="KW-0863">Zinc-finger</keyword>
<dbReference type="OrthoDB" id="694475at2759"/>
<feature type="compositionally biased region" description="Polar residues" evidence="2">
    <location>
        <begin position="71"/>
        <end position="119"/>
    </location>
</feature>
<feature type="region of interest" description="Disordered" evidence="2">
    <location>
        <begin position="525"/>
        <end position="607"/>
    </location>
</feature>
<feature type="compositionally biased region" description="Polar residues" evidence="2">
    <location>
        <begin position="820"/>
        <end position="834"/>
    </location>
</feature>
<feature type="region of interest" description="Disordered" evidence="2">
    <location>
        <begin position="45"/>
        <end position="119"/>
    </location>
</feature>
<dbReference type="GO" id="GO:0003676">
    <property type="term" value="F:nucleic acid binding"/>
    <property type="evidence" value="ECO:0007669"/>
    <property type="project" value="InterPro"/>
</dbReference>
<name>A0A833RT76_9POAL</name>
<dbReference type="PROSITE" id="PS50158">
    <property type="entry name" value="ZF_CCHC"/>
    <property type="match status" value="2"/>
</dbReference>
<accession>A0A833RT76</accession>
<feature type="region of interest" description="Disordered" evidence="2">
    <location>
        <begin position="263"/>
        <end position="297"/>
    </location>
</feature>
<evidence type="ECO:0000256" key="2">
    <source>
        <dbReference type="SAM" id="MobiDB-lite"/>
    </source>
</evidence>
<dbReference type="InterPro" id="IPR001878">
    <property type="entry name" value="Znf_CCHC"/>
</dbReference>
<feature type="region of interest" description="Disordered" evidence="2">
    <location>
        <begin position="768"/>
        <end position="852"/>
    </location>
</feature>
<dbReference type="Gene3D" id="4.10.60.10">
    <property type="entry name" value="Zinc finger, CCHC-type"/>
    <property type="match status" value="1"/>
</dbReference>
<keyword evidence="5" id="KW-1185">Reference proteome</keyword>
<dbReference type="SUPFAM" id="SSF101447">
    <property type="entry name" value="Formin homology 2 domain (FH2 domain)"/>
    <property type="match status" value="1"/>
</dbReference>
<comment type="caution">
    <text evidence="4">The sequence shown here is derived from an EMBL/GenBank/DDBJ whole genome shotgun (WGS) entry which is preliminary data.</text>
</comment>
<evidence type="ECO:0000259" key="3">
    <source>
        <dbReference type="PROSITE" id="PS50158"/>
    </source>
</evidence>
<feature type="compositionally biased region" description="Polar residues" evidence="2">
    <location>
        <begin position="573"/>
        <end position="592"/>
    </location>
</feature>
<organism evidence="4 5">
    <name type="scientific">Carex littledalei</name>
    <dbReference type="NCBI Taxonomy" id="544730"/>
    <lineage>
        <taxon>Eukaryota</taxon>
        <taxon>Viridiplantae</taxon>
        <taxon>Streptophyta</taxon>
        <taxon>Embryophyta</taxon>
        <taxon>Tracheophyta</taxon>
        <taxon>Spermatophyta</taxon>
        <taxon>Magnoliopsida</taxon>
        <taxon>Liliopsida</taxon>
        <taxon>Poales</taxon>
        <taxon>Cyperaceae</taxon>
        <taxon>Cyperoideae</taxon>
        <taxon>Cariceae</taxon>
        <taxon>Carex</taxon>
        <taxon>Carex subgen. Euthyceras</taxon>
    </lineage>
</organism>
<gene>
    <name evidence="4" type="ORF">FCM35_KLT16129</name>
</gene>
<feature type="compositionally biased region" description="Polar residues" evidence="2">
    <location>
        <begin position="781"/>
        <end position="791"/>
    </location>
</feature>
<keyword evidence="1" id="KW-0862">Zinc</keyword>
<feature type="compositionally biased region" description="Basic and acidic residues" evidence="2">
    <location>
        <begin position="271"/>
        <end position="294"/>
    </location>
</feature>
<evidence type="ECO:0000313" key="4">
    <source>
        <dbReference type="EMBL" id="KAF3340358.1"/>
    </source>
</evidence>
<dbReference type="AlphaFoldDB" id="A0A833RT76"/>
<dbReference type="SMART" id="SM00343">
    <property type="entry name" value="ZnF_C2HC"/>
    <property type="match status" value="2"/>
</dbReference>
<proteinExistence type="predicted"/>
<evidence type="ECO:0000256" key="1">
    <source>
        <dbReference type="PROSITE-ProRule" id="PRU00047"/>
    </source>
</evidence>
<protein>
    <submittedName>
        <fullName evidence="4">Zinc knuckle</fullName>
    </submittedName>
</protein>
<dbReference type="Proteomes" id="UP000623129">
    <property type="component" value="Unassembled WGS sequence"/>
</dbReference>
<dbReference type="SUPFAM" id="SSF57756">
    <property type="entry name" value="Retrovirus zinc finger-like domains"/>
    <property type="match status" value="1"/>
</dbReference>
<feature type="domain" description="CCHC-type" evidence="3">
    <location>
        <begin position="216"/>
        <end position="232"/>
    </location>
</feature>
<feature type="compositionally biased region" description="Low complexity" evidence="2">
    <location>
        <begin position="799"/>
        <end position="819"/>
    </location>
</feature>
<feature type="compositionally biased region" description="Polar residues" evidence="2">
    <location>
        <begin position="50"/>
        <end position="59"/>
    </location>
</feature>
<sequence length="897" mass="100081">MATRMAIRMAIYRKKKADVSRLTLTSTKTFPIPYATVAAYPPFLFPPQNPKRQPLSTFANPQRQPPQRNPSLANLQRQPQSGNPPYANSQRQTPSGNSPFANPQRQHPSGNPTFANPQRQPTITTFANLGETDPALKRNAKNTNCSTGINGNFIRPNIGVNTAAHSGFSPNKSKLMDEDGWILITRKRRVAKTINSGYKPKSKLTGHHANLFTLGRCFRCLQRGHKSMNCKDQRCCFNCKGTGHLFRNCKSLASSAGIKSTVNNNNKFMHGNKDEFQQPKEASGHPENPIREGGRSAQIHAPHPFCKSTNMATPTNWQTMQLQNPANIQNRINELRVYLPPREEMAEENQFLVRAAIVYAGPHYNDRRIPQRLSNALGRFFGVPHQHFRISEIDPSIGDFIVVFPSSIMRDDAVRMGVFALDRDAEVQLVEWNDELAMLHEPTTHRARIRLHGLPLQYWNKEDLSDLVAGFGYLVRVASFFDNGNHEILRILVACHNPENIPKNILVTDDPNSTIVQVELEGYLHRAGNIPPPPPPPNTGNPPPPPPPPPPPFSGPRGSNYDERRISRRQLPYNGSNRSNQEGRAGASSSNFSRRRPVQINGEHNNQLERQIRRSNGDENWVKGSSTSSWANMQSMLFFFMGAVIINAVISSKGKARPPASNQVVLINSVAESSGELATVSWSAARFLNAQNINTQRGTDFLQIQMGDGSVYEDMGPNLKASNEAIVEYNSASILGPEIYQIEDNHNTPTGQDYHIIDIDEEWLSFFNSPKGQEGKEEQSEPPTQGQQSPNRNEEVILQSQGQQSQGQQNQGPPTQGHQSQGQQSPTQGHQSPNRNEENKKRKSINTNSKNEEYLKTFDNLSAAQAEAVVLMAGIEIDMNLEKEIEKALKDDDNQGT</sequence>
<feature type="compositionally biased region" description="Pro residues" evidence="2">
    <location>
        <begin position="530"/>
        <end position="554"/>
    </location>
</feature>
<dbReference type="EMBL" id="SWLB01000003">
    <property type="protein sequence ID" value="KAF3340358.1"/>
    <property type="molecule type" value="Genomic_DNA"/>
</dbReference>
<feature type="domain" description="CCHC-type" evidence="3">
    <location>
        <begin position="236"/>
        <end position="251"/>
    </location>
</feature>
<reference evidence="4" key="1">
    <citation type="submission" date="2020-01" db="EMBL/GenBank/DDBJ databases">
        <title>Genome sequence of Kobresia littledalei, the first chromosome-level genome in the family Cyperaceae.</title>
        <authorList>
            <person name="Qu G."/>
        </authorList>
    </citation>
    <scope>NUCLEOTIDE SEQUENCE</scope>
    <source>
        <strain evidence="4">C.B.Clarke</strain>
        <tissue evidence="4">Leaf</tissue>
    </source>
</reference>
<evidence type="ECO:0000313" key="5">
    <source>
        <dbReference type="Proteomes" id="UP000623129"/>
    </source>
</evidence>
<keyword evidence="1" id="KW-0479">Metal-binding</keyword>